<name>A0ABR2YPA9_9CHLO</name>
<dbReference type="SUPFAM" id="SSF52096">
    <property type="entry name" value="ClpP/crotonase"/>
    <property type="match status" value="1"/>
</dbReference>
<dbReference type="PANTHER" id="PTHR42987:SF8">
    <property type="entry name" value="PROTEINASE"/>
    <property type="match status" value="1"/>
</dbReference>
<evidence type="ECO:0000313" key="6">
    <source>
        <dbReference type="EMBL" id="KAK9908743.1"/>
    </source>
</evidence>
<dbReference type="Proteomes" id="UP001491310">
    <property type="component" value="Unassembled WGS sequence"/>
</dbReference>
<evidence type="ECO:0000256" key="3">
    <source>
        <dbReference type="ARBA" id="ARBA00022801"/>
    </source>
</evidence>
<dbReference type="PANTHER" id="PTHR42987">
    <property type="entry name" value="PEPTIDASE S49"/>
    <property type="match status" value="1"/>
</dbReference>
<dbReference type="Pfam" id="PF01343">
    <property type="entry name" value="Peptidase_S49"/>
    <property type="match status" value="1"/>
</dbReference>
<organism evidence="6 7">
    <name type="scientific">Coccomyxa subellipsoidea</name>
    <dbReference type="NCBI Taxonomy" id="248742"/>
    <lineage>
        <taxon>Eukaryota</taxon>
        <taxon>Viridiplantae</taxon>
        <taxon>Chlorophyta</taxon>
        <taxon>core chlorophytes</taxon>
        <taxon>Trebouxiophyceae</taxon>
        <taxon>Trebouxiophyceae incertae sedis</taxon>
        <taxon>Coccomyxaceae</taxon>
        <taxon>Coccomyxa</taxon>
    </lineage>
</organism>
<comment type="caution">
    <text evidence="6">The sequence shown here is derived from an EMBL/GenBank/DDBJ whole genome shotgun (WGS) entry which is preliminary data.</text>
</comment>
<dbReference type="InterPro" id="IPR029045">
    <property type="entry name" value="ClpP/crotonase-like_dom_sf"/>
</dbReference>
<keyword evidence="7" id="KW-1185">Reference proteome</keyword>
<gene>
    <name evidence="6" type="ORF">WJX75_002227</name>
</gene>
<keyword evidence="4" id="KW-0720">Serine protease</keyword>
<dbReference type="InterPro" id="IPR002142">
    <property type="entry name" value="Peptidase_S49"/>
</dbReference>
<evidence type="ECO:0000259" key="5">
    <source>
        <dbReference type="Pfam" id="PF01343"/>
    </source>
</evidence>
<accession>A0ABR2YPA9</accession>
<reference evidence="6 7" key="1">
    <citation type="journal article" date="2024" name="Nat. Commun.">
        <title>Phylogenomics reveals the evolutionary origins of lichenization in chlorophyte algae.</title>
        <authorList>
            <person name="Puginier C."/>
            <person name="Libourel C."/>
            <person name="Otte J."/>
            <person name="Skaloud P."/>
            <person name="Haon M."/>
            <person name="Grisel S."/>
            <person name="Petersen M."/>
            <person name="Berrin J.G."/>
            <person name="Delaux P.M."/>
            <person name="Dal Grande F."/>
            <person name="Keller J."/>
        </authorList>
    </citation>
    <scope>NUCLEOTIDE SEQUENCE [LARGE SCALE GENOMIC DNA]</scope>
    <source>
        <strain evidence="6 7">SAG 216-7</strain>
    </source>
</reference>
<protein>
    <recommendedName>
        <fullName evidence="5">Peptidase S49 domain-containing protein</fullName>
    </recommendedName>
</protein>
<keyword evidence="2" id="KW-0645">Protease</keyword>
<evidence type="ECO:0000256" key="1">
    <source>
        <dbReference type="ARBA" id="ARBA00008683"/>
    </source>
</evidence>
<dbReference type="Gene3D" id="6.20.330.10">
    <property type="match status" value="1"/>
</dbReference>
<evidence type="ECO:0000313" key="7">
    <source>
        <dbReference type="Proteomes" id="UP001491310"/>
    </source>
</evidence>
<sequence length="251" mass="27443">MPALKTFRPAAVAISLNSPGGSATQSELIYERIRTLAKQTKTPVYTFAEDIAASGAYWLMLAGNEVYANRTSLVGSIGVINSTFGAVEAIKRLGLERRVYTAGKYKGLLDPFRPVHKDEEERLAEMLRDTHDSFKAVVREARGKKIAGVNEEELFSGRVWTGRQAAHLGLTDGVAPLETKMRDKVGDNVHFVLCSEPLRRGLADVFGVRAGLSGLGGLLGRQPDFYSVTSCASQALLDELQYRSMMARYGL</sequence>
<dbReference type="Gene3D" id="3.90.226.10">
    <property type="entry name" value="2-enoyl-CoA Hydratase, Chain A, domain 1"/>
    <property type="match status" value="1"/>
</dbReference>
<evidence type="ECO:0000256" key="2">
    <source>
        <dbReference type="ARBA" id="ARBA00022670"/>
    </source>
</evidence>
<feature type="domain" description="Peptidase S49" evidence="5">
    <location>
        <begin position="38"/>
        <end position="175"/>
    </location>
</feature>
<dbReference type="EMBL" id="JALJOT010000007">
    <property type="protein sequence ID" value="KAK9908743.1"/>
    <property type="molecule type" value="Genomic_DNA"/>
</dbReference>
<proteinExistence type="inferred from homology"/>
<keyword evidence="3" id="KW-0378">Hydrolase</keyword>
<evidence type="ECO:0000256" key="4">
    <source>
        <dbReference type="ARBA" id="ARBA00022825"/>
    </source>
</evidence>
<comment type="similarity">
    <text evidence="1">Belongs to the peptidase S49 family.</text>
</comment>
<dbReference type="CDD" id="cd07023">
    <property type="entry name" value="S49_Sppa_N_C"/>
    <property type="match status" value="1"/>
</dbReference>
<dbReference type="InterPro" id="IPR047272">
    <property type="entry name" value="S49_SppA_C"/>
</dbReference>